<dbReference type="InterPro" id="IPR027417">
    <property type="entry name" value="P-loop_NTPase"/>
</dbReference>
<evidence type="ECO:0000259" key="3">
    <source>
        <dbReference type="PROSITE" id="PS50043"/>
    </source>
</evidence>
<protein>
    <recommendedName>
        <fullName evidence="3">HTH luxR-type domain-containing protein</fullName>
    </recommendedName>
</protein>
<dbReference type="Gene3D" id="1.10.10.10">
    <property type="entry name" value="Winged helix-like DNA-binding domain superfamily/Winged helix DNA-binding domain"/>
    <property type="match status" value="1"/>
</dbReference>
<comment type="caution">
    <text evidence="4">The sequence shown here is derived from an EMBL/GenBank/DDBJ whole genome shotgun (WGS) entry which is preliminary data.</text>
</comment>
<dbReference type="EMBL" id="WEGH01000002">
    <property type="protein sequence ID" value="MQY05041.1"/>
    <property type="molecule type" value="Genomic_DNA"/>
</dbReference>
<organism evidence="4 5">
    <name type="scientific">Actinomadura macrotermitis</name>
    <dbReference type="NCBI Taxonomy" id="2585200"/>
    <lineage>
        <taxon>Bacteria</taxon>
        <taxon>Bacillati</taxon>
        <taxon>Actinomycetota</taxon>
        <taxon>Actinomycetes</taxon>
        <taxon>Streptosporangiales</taxon>
        <taxon>Thermomonosporaceae</taxon>
        <taxon>Actinomadura</taxon>
    </lineage>
</organism>
<dbReference type="SMART" id="SM00421">
    <property type="entry name" value="HTH_LUXR"/>
    <property type="match status" value="1"/>
</dbReference>
<dbReference type="InterPro" id="IPR016032">
    <property type="entry name" value="Sig_transdc_resp-reg_C-effctor"/>
</dbReference>
<dbReference type="SUPFAM" id="SSF46894">
    <property type="entry name" value="C-terminal effector domain of the bipartite response regulators"/>
    <property type="match status" value="1"/>
</dbReference>
<dbReference type="AlphaFoldDB" id="A0A7K0BV49"/>
<dbReference type="GO" id="GO:0004016">
    <property type="term" value="F:adenylate cyclase activity"/>
    <property type="evidence" value="ECO:0007669"/>
    <property type="project" value="TreeGrafter"/>
</dbReference>
<name>A0A7K0BV49_9ACTN</name>
<dbReference type="PROSITE" id="PS50043">
    <property type="entry name" value="HTH_LUXR_2"/>
    <property type="match status" value="1"/>
</dbReference>
<feature type="domain" description="HTH luxR-type" evidence="3">
    <location>
        <begin position="836"/>
        <end position="901"/>
    </location>
</feature>
<dbReference type="InterPro" id="IPR036388">
    <property type="entry name" value="WH-like_DNA-bd_sf"/>
</dbReference>
<gene>
    <name evidence="4" type="ORF">ACRB68_31040</name>
</gene>
<keyword evidence="5" id="KW-1185">Reference proteome</keyword>
<dbReference type="GO" id="GO:0006355">
    <property type="term" value="P:regulation of DNA-templated transcription"/>
    <property type="evidence" value="ECO:0007669"/>
    <property type="project" value="InterPro"/>
</dbReference>
<dbReference type="InterPro" id="IPR011990">
    <property type="entry name" value="TPR-like_helical_dom_sf"/>
</dbReference>
<dbReference type="GO" id="GO:0003677">
    <property type="term" value="F:DNA binding"/>
    <property type="evidence" value="ECO:0007669"/>
    <property type="project" value="InterPro"/>
</dbReference>
<dbReference type="PANTHER" id="PTHR16305:SF35">
    <property type="entry name" value="TRANSCRIPTIONAL ACTIVATOR DOMAIN"/>
    <property type="match status" value="1"/>
</dbReference>
<sequence>MTPVVEGECGVDTARRTPLLGRSAELGWLEGVLRRAAGGAGQVVLVEGEAGIGKSRLLAEVCGRAVRDGWKVRRVEADVVAAYQPFSVATDLFGTPARDVAELVDAVRSDAVGEPLLLAIDDAHLADPASLHLLGSLARRTEDLALAMLVVYRPVPGLRTAAPGFRQCGAQRIGLPGLPGDTLDELVVAMLERMPGRELRGLLDGVAGNPGLAVELVAALDAEGMLESAGGHAEMSHPELPPAAREILLRSARELSPAAQTTLSVGCVLGTGFCVSHLALASGRSTVDLLPVLDELIDAGLFAADDDRLVFRHRLVHKALYDDIPAAVRASLHLDVGRALSETGAPPTEVGRHLALGALPGDKEALTWLRTAARGVRDTAPATSARLLEQALALALPEEPLHGDLMADLAESLAWSGRLREAGELARKQLARRPGQASARRLSGLLANLWRVRGSQADEPDPAPAGPAELAWDLVLADRPGQPLKGTAADRDRPDITPLAACAELGAQTLALLAAGHGQEALDAAERALALQARHDLALWPGHLPAALALLQLDRLDEAETAVAEGQRRAEVSGALLHAPFYRWAHAAASYRRGRWDEAMAAAGEARALAGEVGTPMVAAWADTLAAELAVQRNDLRGAGAALARAEEIAEDLEIWPVWAPLWRVRALVAEANGEPGRALASVARLWEPPGSVAPPFPYLDQMVDLVRLCVACGDERLASRISRRVADFAADPACGPAAGHVAQRCAGLVSRDPETLLSAAWAMREHPAPLARADALADAGAALVGARRAEESVHRLEEALAAYEQMGAARSAAKVRSALRALGVHRRSAARPRRRSRGWGSLTATELDVLRLLSEGLTNREAAARLFISPRTVESHVSHIYAKLGVASRAALMAEAGAHAAELRLDAFVRTCEPEEGW</sequence>
<dbReference type="SUPFAM" id="SSF48452">
    <property type="entry name" value="TPR-like"/>
    <property type="match status" value="1"/>
</dbReference>
<evidence type="ECO:0000256" key="2">
    <source>
        <dbReference type="ARBA" id="ARBA00022840"/>
    </source>
</evidence>
<dbReference type="InterPro" id="IPR041664">
    <property type="entry name" value="AAA_16"/>
</dbReference>
<evidence type="ECO:0000313" key="4">
    <source>
        <dbReference type="EMBL" id="MQY05041.1"/>
    </source>
</evidence>
<dbReference type="Pfam" id="PF13191">
    <property type="entry name" value="AAA_16"/>
    <property type="match status" value="1"/>
</dbReference>
<dbReference type="CDD" id="cd06170">
    <property type="entry name" value="LuxR_C_like"/>
    <property type="match status" value="1"/>
</dbReference>
<reference evidence="4 5" key="1">
    <citation type="submission" date="2019-10" db="EMBL/GenBank/DDBJ databases">
        <title>Actinomadura rubteroloni sp. nov. and Actinomadura macrotermitis sp. nov., isolated from the gut of fungus growing-termite Macrotermes natalensis.</title>
        <authorList>
            <person name="Benndorf R."/>
            <person name="Martin K."/>
            <person name="Kuefner M."/>
            <person name="De Beer W."/>
            <person name="Kaster A.-K."/>
            <person name="Vollmers J."/>
            <person name="Poulsen M."/>
            <person name="Beemelmanns C."/>
        </authorList>
    </citation>
    <scope>NUCLEOTIDE SEQUENCE [LARGE SCALE GENOMIC DNA]</scope>
    <source>
        <strain evidence="4 5">RB68</strain>
    </source>
</reference>
<dbReference type="GO" id="GO:0005737">
    <property type="term" value="C:cytoplasm"/>
    <property type="evidence" value="ECO:0007669"/>
    <property type="project" value="TreeGrafter"/>
</dbReference>
<dbReference type="PANTHER" id="PTHR16305">
    <property type="entry name" value="TESTICULAR SOLUBLE ADENYLYL CYCLASE"/>
    <property type="match status" value="1"/>
</dbReference>
<dbReference type="Proteomes" id="UP000487268">
    <property type="component" value="Unassembled WGS sequence"/>
</dbReference>
<dbReference type="SMART" id="SM00382">
    <property type="entry name" value="AAA"/>
    <property type="match status" value="1"/>
</dbReference>
<keyword evidence="2" id="KW-0067">ATP-binding</keyword>
<dbReference type="InterPro" id="IPR000792">
    <property type="entry name" value="Tscrpt_reg_LuxR_C"/>
</dbReference>
<proteinExistence type="predicted"/>
<dbReference type="Pfam" id="PF00196">
    <property type="entry name" value="GerE"/>
    <property type="match status" value="1"/>
</dbReference>
<evidence type="ECO:0000256" key="1">
    <source>
        <dbReference type="ARBA" id="ARBA00022741"/>
    </source>
</evidence>
<evidence type="ECO:0000313" key="5">
    <source>
        <dbReference type="Proteomes" id="UP000487268"/>
    </source>
</evidence>
<keyword evidence="1" id="KW-0547">Nucleotide-binding</keyword>
<dbReference type="SUPFAM" id="SSF52540">
    <property type="entry name" value="P-loop containing nucleoside triphosphate hydrolases"/>
    <property type="match status" value="1"/>
</dbReference>
<dbReference type="GO" id="GO:0005524">
    <property type="term" value="F:ATP binding"/>
    <property type="evidence" value="ECO:0007669"/>
    <property type="project" value="UniProtKB-KW"/>
</dbReference>
<dbReference type="PRINTS" id="PR00038">
    <property type="entry name" value="HTHLUXR"/>
</dbReference>
<accession>A0A7K0BV49</accession>
<dbReference type="Gene3D" id="1.25.40.10">
    <property type="entry name" value="Tetratricopeptide repeat domain"/>
    <property type="match status" value="1"/>
</dbReference>
<dbReference type="InterPro" id="IPR003593">
    <property type="entry name" value="AAA+_ATPase"/>
</dbReference>